<sequence>MSKKFFDQINNLKAEGLSLSQVHKMVAPEINDKTFAGAYYRFSKKRKSEERKKKAAENKSKPKTEKTISTPIQSLQKPVINRPISQSINPKQNQTLQPDDET</sequence>
<accession>A0A0F3IK79</accession>
<dbReference type="Proteomes" id="UP000033774">
    <property type="component" value="Unassembled WGS sequence"/>
</dbReference>
<evidence type="ECO:0000313" key="2">
    <source>
        <dbReference type="EMBL" id="KJV07067.1"/>
    </source>
</evidence>
<keyword evidence="3" id="KW-1185">Reference proteome</keyword>
<protein>
    <submittedName>
        <fullName evidence="2">Uncharacterized protein</fullName>
    </submittedName>
</protein>
<feature type="compositionally biased region" description="Basic and acidic residues" evidence="1">
    <location>
        <begin position="47"/>
        <end position="66"/>
    </location>
</feature>
<feature type="compositionally biased region" description="Polar residues" evidence="1">
    <location>
        <begin position="67"/>
        <end position="76"/>
    </location>
</feature>
<proteinExistence type="predicted"/>
<comment type="caution">
    <text evidence="2">The sequence shown here is derived from an EMBL/GenBank/DDBJ whole genome shotgun (WGS) entry which is preliminary data.</text>
</comment>
<evidence type="ECO:0000313" key="3">
    <source>
        <dbReference type="Proteomes" id="UP000033774"/>
    </source>
</evidence>
<gene>
    <name evidence="2" type="ORF">VZ95_20315</name>
</gene>
<evidence type="ECO:0000256" key="1">
    <source>
        <dbReference type="SAM" id="MobiDB-lite"/>
    </source>
</evidence>
<name>A0A0F3IK79_9PROT</name>
<organism evidence="2 3">
    <name type="scientific">Elstera litoralis</name>
    <dbReference type="NCBI Taxonomy" id="552518"/>
    <lineage>
        <taxon>Bacteria</taxon>
        <taxon>Pseudomonadati</taxon>
        <taxon>Pseudomonadota</taxon>
        <taxon>Alphaproteobacteria</taxon>
        <taxon>Rhodospirillales</taxon>
        <taxon>Rhodospirillaceae</taxon>
        <taxon>Elstera</taxon>
    </lineage>
</organism>
<dbReference type="EMBL" id="LAJY01000861">
    <property type="protein sequence ID" value="KJV07067.1"/>
    <property type="molecule type" value="Genomic_DNA"/>
</dbReference>
<feature type="compositionally biased region" description="Polar residues" evidence="1">
    <location>
        <begin position="83"/>
        <end position="102"/>
    </location>
</feature>
<reference evidence="2 3" key="1">
    <citation type="submission" date="2015-03" db="EMBL/GenBank/DDBJ databases">
        <title>Draft genome sequence of Elstera litoralis.</title>
        <authorList>
            <person name="Rahalkar M.C."/>
            <person name="Dhakephalkar P.K."/>
            <person name="Pore S.D."/>
            <person name="Arora P."/>
            <person name="Kapse N.G."/>
            <person name="Pandit P.S."/>
        </authorList>
    </citation>
    <scope>NUCLEOTIDE SEQUENCE [LARGE SCALE GENOMIC DNA]</scope>
    <source>
        <strain evidence="2 3">Dia-1</strain>
    </source>
</reference>
<feature type="region of interest" description="Disordered" evidence="1">
    <location>
        <begin position="44"/>
        <end position="102"/>
    </location>
</feature>
<dbReference type="AlphaFoldDB" id="A0A0F3IK79"/>
<dbReference type="RefSeq" id="WP_045777477.1">
    <property type="nucleotide sequence ID" value="NZ_LAJY01000861.1"/>
</dbReference>